<reference evidence="6 7" key="1">
    <citation type="journal article" date="2019" name="Int. J. Syst. Evol. Microbiol.">
        <title>The Global Catalogue of Microorganisms (GCM) 10K type strain sequencing project: providing services to taxonomists for standard genome sequencing and annotation.</title>
        <authorList>
            <consortium name="The Broad Institute Genomics Platform"/>
            <consortium name="The Broad Institute Genome Sequencing Center for Infectious Disease"/>
            <person name="Wu L."/>
            <person name="Ma J."/>
        </authorList>
    </citation>
    <scope>NUCLEOTIDE SEQUENCE [LARGE SCALE GENOMIC DNA]</scope>
    <source>
        <strain evidence="6 7">JCM 4788</strain>
    </source>
</reference>
<dbReference type="InterPro" id="IPR001647">
    <property type="entry name" value="HTH_TetR"/>
</dbReference>
<dbReference type="InterPro" id="IPR050109">
    <property type="entry name" value="HTH-type_TetR-like_transc_reg"/>
</dbReference>
<dbReference type="Proteomes" id="UP001500879">
    <property type="component" value="Unassembled WGS sequence"/>
</dbReference>
<feature type="domain" description="HTH tetR-type" evidence="5">
    <location>
        <begin position="34"/>
        <end position="94"/>
    </location>
</feature>
<keyword evidence="2 4" id="KW-0238">DNA-binding</keyword>
<evidence type="ECO:0000256" key="2">
    <source>
        <dbReference type="ARBA" id="ARBA00023125"/>
    </source>
</evidence>
<dbReference type="InterPro" id="IPR009057">
    <property type="entry name" value="Homeodomain-like_sf"/>
</dbReference>
<dbReference type="EMBL" id="BAAABX010000048">
    <property type="protein sequence ID" value="GAA0417059.1"/>
    <property type="molecule type" value="Genomic_DNA"/>
</dbReference>
<dbReference type="PANTHER" id="PTHR30055:SF220">
    <property type="entry name" value="TETR-FAMILY REGULATORY PROTEIN"/>
    <property type="match status" value="1"/>
</dbReference>
<dbReference type="Pfam" id="PF13305">
    <property type="entry name" value="TetR_C_33"/>
    <property type="match status" value="1"/>
</dbReference>
<evidence type="ECO:0000256" key="4">
    <source>
        <dbReference type="PROSITE-ProRule" id="PRU00335"/>
    </source>
</evidence>
<evidence type="ECO:0000313" key="6">
    <source>
        <dbReference type="EMBL" id="GAA0417059.1"/>
    </source>
</evidence>
<feature type="DNA-binding region" description="H-T-H motif" evidence="4">
    <location>
        <begin position="57"/>
        <end position="76"/>
    </location>
</feature>
<gene>
    <name evidence="6" type="ORF">GCM10010357_43030</name>
</gene>
<dbReference type="Gene3D" id="1.10.357.10">
    <property type="entry name" value="Tetracycline Repressor, domain 2"/>
    <property type="match status" value="1"/>
</dbReference>
<keyword evidence="3" id="KW-0804">Transcription</keyword>
<organism evidence="6 7">
    <name type="scientific">Streptomyces luteireticuli</name>
    <dbReference type="NCBI Taxonomy" id="173858"/>
    <lineage>
        <taxon>Bacteria</taxon>
        <taxon>Bacillati</taxon>
        <taxon>Actinomycetota</taxon>
        <taxon>Actinomycetes</taxon>
        <taxon>Kitasatosporales</taxon>
        <taxon>Streptomycetaceae</taxon>
        <taxon>Streptomyces</taxon>
    </lineage>
</organism>
<dbReference type="SUPFAM" id="SSF46689">
    <property type="entry name" value="Homeodomain-like"/>
    <property type="match status" value="1"/>
</dbReference>
<dbReference type="InterPro" id="IPR025996">
    <property type="entry name" value="MT1864/Rv1816-like_C"/>
</dbReference>
<sequence>MAAPTVDAAYLVSGVNLGGMSQPAERRPTGRHHGDLRNALLRAALELVGERGPYGFTLAEASRRAGVSVAAPYKHFADRETLLAELATRGYREQRNRFADAVGGSEDPVEQLASFAASYVRFAAEEPALFDIAFHAGLDKSRFAGLASAGDEVAGLLLPVARRLAPDADGASDLLLRVAGAAHGLAVFLRQGLFGAGSGALADTEEKAARTARAIARRP</sequence>
<protein>
    <recommendedName>
        <fullName evidence="5">HTH tetR-type domain-containing protein</fullName>
    </recommendedName>
</protein>
<dbReference type="PRINTS" id="PR00455">
    <property type="entry name" value="HTHTETR"/>
</dbReference>
<keyword evidence="7" id="KW-1185">Reference proteome</keyword>
<dbReference type="SUPFAM" id="SSF48498">
    <property type="entry name" value="Tetracyclin repressor-like, C-terminal domain"/>
    <property type="match status" value="1"/>
</dbReference>
<dbReference type="InterPro" id="IPR036271">
    <property type="entry name" value="Tet_transcr_reg_TetR-rel_C_sf"/>
</dbReference>
<evidence type="ECO:0000256" key="1">
    <source>
        <dbReference type="ARBA" id="ARBA00023015"/>
    </source>
</evidence>
<evidence type="ECO:0000256" key="3">
    <source>
        <dbReference type="ARBA" id="ARBA00023163"/>
    </source>
</evidence>
<keyword evidence="1" id="KW-0805">Transcription regulation</keyword>
<dbReference type="PANTHER" id="PTHR30055">
    <property type="entry name" value="HTH-TYPE TRANSCRIPTIONAL REGULATOR RUTR"/>
    <property type="match status" value="1"/>
</dbReference>
<accession>A0ABN0YXJ7</accession>
<dbReference type="PROSITE" id="PS50977">
    <property type="entry name" value="HTH_TETR_2"/>
    <property type="match status" value="1"/>
</dbReference>
<dbReference type="Pfam" id="PF00440">
    <property type="entry name" value="TetR_N"/>
    <property type="match status" value="1"/>
</dbReference>
<name>A0ABN0YXJ7_9ACTN</name>
<evidence type="ECO:0000259" key="5">
    <source>
        <dbReference type="PROSITE" id="PS50977"/>
    </source>
</evidence>
<evidence type="ECO:0000313" key="7">
    <source>
        <dbReference type="Proteomes" id="UP001500879"/>
    </source>
</evidence>
<proteinExistence type="predicted"/>
<comment type="caution">
    <text evidence="6">The sequence shown here is derived from an EMBL/GenBank/DDBJ whole genome shotgun (WGS) entry which is preliminary data.</text>
</comment>